<keyword evidence="2" id="KW-1185">Reference proteome</keyword>
<organism evidence="1 2">
    <name type="scientific">Bacillus swezeyi</name>
    <dbReference type="NCBI Taxonomy" id="1925020"/>
    <lineage>
        <taxon>Bacteria</taxon>
        <taxon>Bacillati</taxon>
        <taxon>Bacillota</taxon>
        <taxon>Bacilli</taxon>
        <taxon>Bacillales</taxon>
        <taxon>Bacillaceae</taxon>
        <taxon>Bacillus</taxon>
    </lineage>
</organism>
<dbReference type="OrthoDB" id="1492945at2"/>
<accession>A0A1R1S383</accession>
<name>A0A1R1S383_9BACI</name>
<evidence type="ECO:0000313" key="2">
    <source>
        <dbReference type="Proteomes" id="UP000187367"/>
    </source>
</evidence>
<reference evidence="1 2" key="1">
    <citation type="submission" date="2017-01" db="EMBL/GenBank/DDBJ databases">
        <title>Bacillus phylogenomics.</title>
        <authorList>
            <person name="Dunlap C."/>
        </authorList>
    </citation>
    <scope>NUCLEOTIDE SEQUENCE [LARGE SCALE GENOMIC DNA]</scope>
    <source>
        <strain evidence="1 2">NRRL B-41282</strain>
    </source>
</reference>
<accession>A0A1R1QF90</accession>
<dbReference type="RefSeq" id="WP_076757946.1">
    <property type="nucleotide sequence ID" value="NZ_JARMMK010000010.1"/>
</dbReference>
<dbReference type="Proteomes" id="UP000187367">
    <property type="component" value="Unassembled WGS sequence"/>
</dbReference>
<proteinExistence type="predicted"/>
<protein>
    <submittedName>
        <fullName evidence="1">Uncharacterized protein</fullName>
    </submittedName>
</protein>
<dbReference type="AlphaFoldDB" id="A0A1R1S383"/>
<dbReference type="EMBL" id="MTJL01000032">
    <property type="protein sequence ID" value="OMI02264.1"/>
    <property type="molecule type" value="Genomic_DNA"/>
</dbReference>
<comment type="caution">
    <text evidence="1">The sequence shown here is derived from an EMBL/GenBank/DDBJ whole genome shotgun (WGS) entry which is preliminary data.</text>
</comment>
<evidence type="ECO:0000313" key="1">
    <source>
        <dbReference type="EMBL" id="OMI02264.1"/>
    </source>
</evidence>
<gene>
    <name evidence="1" type="ORF">BW143_16050</name>
</gene>
<sequence>MQVLKNETRLYTDNQLLNRKAGFRFQYREMNMEMQPFPSYWFKRGFIKKRDSLEECKSSAEELPSFAT</sequence>